<dbReference type="EMBL" id="OX465086">
    <property type="protein sequence ID" value="CAI9259729.1"/>
    <property type="molecule type" value="Genomic_DNA"/>
</dbReference>
<feature type="region of interest" description="Disordered" evidence="1">
    <location>
        <begin position="35"/>
        <end position="62"/>
    </location>
</feature>
<dbReference type="AlphaFoldDB" id="A0AA35UM19"/>
<accession>A0AA35UM19</accession>
<keyword evidence="3" id="KW-1185">Reference proteome</keyword>
<evidence type="ECO:0000256" key="1">
    <source>
        <dbReference type="SAM" id="MobiDB-lite"/>
    </source>
</evidence>
<gene>
    <name evidence="2" type="ORF">LSALG_LOCUS607</name>
</gene>
<name>A0AA35UM19_LACSI</name>
<sequence>MIKRCFQKFQEFLMGCFERLIPIEDEDEDEVVPEASIHDNDTIVTSPMRDSPVNSNVEETGGLDVSMKTSIVDTTINQGDYTQVSTLAETTVIPPEVSNAK</sequence>
<evidence type="ECO:0000313" key="3">
    <source>
        <dbReference type="Proteomes" id="UP001177003"/>
    </source>
</evidence>
<reference evidence="2" key="1">
    <citation type="submission" date="2023-04" db="EMBL/GenBank/DDBJ databases">
        <authorList>
            <person name="Vijverberg K."/>
            <person name="Xiong W."/>
            <person name="Schranz E."/>
        </authorList>
    </citation>
    <scope>NUCLEOTIDE SEQUENCE</scope>
</reference>
<evidence type="ECO:0000313" key="2">
    <source>
        <dbReference type="EMBL" id="CAI9259729.1"/>
    </source>
</evidence>
<protein>
    <submittedName>
        <fullName evidence="2">Uncharacterized protein</fullName>
    </submittedName>
</protein>
<organism evidence="2 3">
    <name type="scientific">Lactuca saligna</name>
    <name type="common">Willowleaf lettuce</name>
    <dbReference type="NCBI Taxonomy" id="75948"/>
    <lineage>
        <taxon>Eukaryota</taxon>
        <taxon>Viridiplantae</taxon>
        <taxon>Streptophyta</taxon>
        <taxon>Embryophyta</taxon>
        <taxon>Tracheophyta</taxon>
        <taxon>Spermatophyta</taxon>
        <taxon>Magnoliopsida</taxon>
        <taxon>eudicotyledons</taxon>
        <taxon>Gunneridae</taxon>
        <taxon>Pentapetalae</taxon>
        <taxon>asterids</taxon>
        <taxon>campanulids</taxon>
        <taxon>Asterales</taxon>
        <taxon>Asteraceae</taxon>
        <taxon>Cichorioideae</taxon>
        <taxon>Cichorieae</taxon>
        <taxon>Lactucinae</taxon>
        <taxon>Lactuca</taxon>
    </lineage>
</organism>
<proteinExistence type="predicted"/>
<dbReference type="Proteomes" id="UP001177003">
    <property type="component" value="Chromosome 0"/>
</dbReference>